<comment type="caution">
    <text evidence="1">The sequence shown here is derived from an EMBL/GenBank/DDBJ whole genome shotgun (WGS) entry which is preliminary data.</text>
</comment>
<gene>
    <name evidence="1" type="ORF">RRG08_032203</name>
</gene>
<name>A0AAE1AC10_9GAST</name>
<dbReference type="EMBL" id="JAWDGP010002216">
    <property type="protein sequence ID" value="KAK3784750.1"/>
    <property type="molecule type" value="Genomic_DNA"/>
</dbReference>
<dbReference type="Proteomes" id="UP001283361">
    <property type="component" value="Unassembled WGS sequence"/>
</dbReference>
<dbReference type="AlphaFoldDB" id="A0AAE1AC10"/>
<keyword evidence="2" id="KW-1185">Reference proteome</keyword>
<accession>A0AAE1AC10</accession>
<protein>
    <submittedName>
        <fullName evidence="1">Uncharacterized protein</fullName>
    </submittedName>
</protein>
<proteinExistence type="predicted"/>
<evidence type="ECO:0000313" key="2">
    <source>
        <dbReference type="Proteomes" id="UP001283361"/>
    </source>
</evidence>
<evidence type="ECO:0000313" key="1">
    <source>
        <dbReference type="EMBL" id="KAK3784750.1"/>
    </source>
</evidence>
<organism evidence="1 2">
    <name type="scientific">Elysia crispata</name>
    <name type="common">lettuce slug</name>
    <dbReference type="NCBI Taxonomy" id="231223"/>
    <lineage>
        <taxon>Eukaryota</taxon>
        <taxon>Metazoa</taxon>
        <taxon>Spiralia</taxon>
        <taxon>Lophotrochozoa</taxon>
        <taxon>Mollusca</taxon>
        <taxon>Gastropoda</taxon>
        <taxon>Heterobranchia</taxon>
        <taxon>Euthyneura</taxon>
        <taxon>Panpulmonata</taxon>
        <taxon>Sacoglossa</taxon>
        <taxon>Placobranchoidea</taxon>
        <taxon>Plakobranchidae</taxon>
        <taxon>Elysia</taxon>
    </lineage>
</organism>
<reference evidence="1" key="1">
    <citation type="journal article" date="2023" name="G3 (Bethesda)">
        <title>A reference genome for the long-term kleptoplast-retaining sea slug Elysia crispata morphotype clarki.</title>
        <authorList>
            <person name="Eastman K.E."/>
            <person name="Pendleton A.L."/>
            <person name="Shaikh M.A."/>
            <person name="Suttiyut T."/>
            <person name="Ogas R."/>
            <person name="Tomko P."/>
            <person name="Gavelis G."/>
            <person name="Widhalm J.R."/>
            <person name="Wisecaver J.H."/>
        </authorList>
    </citation>
    <scope>NUCLEOTIDE SEQUENCE</scope>
    <source>
        <strain evidence="1">ECLA1</strain>
    </source>
</reference>
<sequence>MNKNWCETQWPEPSNSCEPNILGSYLLPYPPDIYVNPPPSLVDEEAADMPSRPVVVAQPEICADRPSRVDHGVDTHGGLAMTGS</sequence>